<reference evidence="4" key="1">
    <citation type="submission" date="2020-02" db="EMBL/GenBank/DDBJ databases">
        <authorList>
            <person name="Meier V. D."/>
        </authorList>
    </citation>
    <scope>NUCLEOTIDE SEQUENCE</scope>
    <source>
        <strain evidence="4">AVDCRST_MAG77</strain>
    </source>
</reference>
<evidence type="ECO:0000259" key="3">
    <source>
        <dbReference type="SMART" id="SM00822"/>
    </source>
</evidence>
<gene>
    <name evidence="4" type="ORF">AVDCRST_MAG77-4912</name>
</gene>
<dbReference type="PANTHER" id="PTHR42760:SF5">
    <property type="entry name" value="2-DEHYDRO-3-DEOXY-D-GLUCONATE 5-DEHYDROGENASE"/>
    <property type="match status" value="1"/>
</dbReference>
<dbReference type="Pfam" id="PF13561">
    <property type="entry name" value="adh_short_C2"/>
    <property type="match status" value="1"/>
</dbReference>
<dbReference type="InterPro" id="IPR002347">
    <property type="entry name" value="SDR_fam"/>
</dbReference>
<dbReference type="EC" id="1.1.1.125" evidence="4"/>
<dbReference type="GO" id="GO:0008678">
    <property type="term" value="F:2-deoxy-D-gluconate 3-dehydrogenase activity"/>
    <property type="evidence" value="ECO:0007669"/>
    <property type="project" value="UniProtKB-EC"/>
</dbReference>
<comment type="similarity">
    <text evidence="1">Belongs to the short-chain dehydrogenases/reductases (SDR) family.</text>
</comment>
<keyword evidence="2 4" id="KW-0560">Oxidoreductase</keyword>
<accession>A0A6J4K1N6</accession>
<dbReference type="PRINTS" id="PR00081">
    <property type="entry name" value="GDHRDH"/>
</dbReference>
<dbReference type="Gene3D" id="3.40.50.720">
    <property type="entry name" value="NAD(P)-binding Rossmann-like Domain"/>
    <property type="match status" value="1"/>
</dbReference>
<sequence>MGILDRFSLAGKTALVTGAGRGIGRGLALAFAEAGADVALTSRTEEQLEDVAREVEALGRRAIVLPGDVSTADSARAAVEQAIRQLGQLDVLLNAAGVAIRRPAEEVTEEQYDTMLDVNLRGTYFACQAAGRHMLERNTGSIVNIGSLTTSFGLPLRSVYAATKGAVGQLTKTLAVEWAARGVRVNCIAPGWILTPLTRPLHDDPQQSDWITGRTPMGRWGTPEDLQGAAVYLASDASTFMTGQTLYVDGGFIVA</sequence>
<dbReference type="EMBL" id="CADCTC010000257">
    <property type="protein sequence ID" value="CAA9292947.1"/>
    <property type="molecule type" value="Genomic_DNA"/>
</dbReference>
<dbReference type="PRINTS" id="PR00080">
    <property type="entry name" value="SDRFAMILY"/>
</dbReference>
<feature type="domain" description="Ketoreductase" evidence="3">
    <location>
        <begin position="12"/>
        <end position="182"/>
    </location>
</feature>
<proteinExistence type="inferred from homology"/>
<dbReference type="PROSITE" id="PS00061">
    <property type="entry name" value="ADH_SHORT"/>
    <property type="match status" value="1"/>
</dbReference>
<evidence type="ECO:0000256" key="2">
    <source>
        <dbReference type="ARBA" id="ARBA00023002"/>
    </source>
</evidence>
<dbReference type="InterPro" id="IPR057326">
    <property type="entry name" value="KR_dom"/>
</dbReference>
<dbReference type="SMART" id="SM00822">
    <property type="entry name" value="PKS_KR"/>
    <property type="match status" value="1"/>
</dbReference>
<protein>
    <submittedName>
        <fullName evidence="4">2-dehydro-3-deoxy-D-gluconate 5-dehydrogenase @ 2-deoxy-D-gluconate 3-dehydrogenase</fullName>
        <ecNumber evidence="4">1.1.1.125</ecNumber>
        <ecNumber evidence="4">1.1.1.127</ecNumber>
    </submittedName>
</protein>
<dbReference type="NCBIfam" id="NF005559">
    <property type="entry name" value="PRK07231.1"/>
    <property type="match status" value="1"/>
</dbReference>
<dbReference type="AlphaFoldDB" id="A0A6J4K1N6"/>
<dbReference type="EC" id="1.1.1.127" evidence="4"/>
<dbReference type="InterPro" id="IPR036291">
    <property type="entry name" value="NAD(P)-bd_dom_sf"/>
</dbReference>
<dbReference type="FunFam" id="3.40.50.720:FF:000084">
    <property type="entry name" value="Short-chain dehydrogenase reductase"/>
    <property type="match status" value="1"/>
</dbReference>
<dbReference type="InterPro" id="IPR020904">
    <property type="entry name" value="Sc_DH/Rdtase_CS"/>
</dbReference>
<evidence type="ECO:0000256" key="1">
    <source>
        <dbReference type="ARBA" id="ARBA00006484"/>
    </source>
</evidence>
<dbReference type="PANTHER" id="PTHR42760">
    <property type="entry name" value="SHORT-CHAIN DEHYDROGENASES/REDUCTASES FAMILY MEMBER"/>
    <property type="match status" value="1"/>
</dbReference>
<evidence type="ECO:0000313" key="4">
    <source>
        <dbReference type="EMBL" id="CAA9292947.1"/>
    </source>
</evidence>
<dbReference type="GO" id="GO:0047001">
    <property type="term" value="F:2-dehydro-3-deoxy-D-gluconate 5-dehydrogenase activity"/>
    <property type="evidence" value="ECO:0007669"/>
    <property type="project" value="UniProtKB-EC"/>
</dbReference>
<name>A0A6J4K1N6_9CHLR</name>
<organism evidence="4">
    <name type="scientific">uncultured Chloroflexota bacterium</name>
    <dbReference type="NCBI Taxonomy" id="166587"/>
    <lineage>
        <taxon>Bacteria</taxon>
        <taxon>Bacillati</taxon>
        <taxon>Chloroflexota</taxon>
        <taxon>environmental samples</taxon>
    </lineage>
</organism>
<dbReference type="SUPFAM" id="SSF51735">
    <property type="entry name" value="NAD(P)-binding Rossmann-fold domains"/>
    <property type="match status" value="1"/>
</dbReference>